<reference evidence="3" key="1">
    <citation type="submission" date="2024-04" db="EMBL/GenBank/DDBJ databases">
        <title>Salinicola lusitanus LLJ914,a marine bacterium isolated from the Okinawa Trough.</title>
        <authorList>
            <person name="Li J."/>
        </authorList>
    </citation>
    <scope>NUCLEOTIDE SEQUENCE [LARGE SCALE GENOMIC DNA]</scope>
</reference>
<dbReference type="AlphaFoldDB" id="A0AAW0MPN4"/>
<feature type="compositionally biased region" description="Low complexity" evidence="1">
    <location>
        <begin position="48"/>
        <end position="61"/>
    </location>
</feature>
<gene>
    <name evidence="2" type="ORF">WMY93_030985</name>
</gene>
<evidence type="ECO:0000256" key="1">
    <source>
        <dbReference type="SAM" id="MobiDB-lite"/>
    </source>
</evidence>
<sequence length="95" mass="9604">MRGDRGKGSVPAVCGTSLQVLPRLMGLASPLPTLPLGTVPAVARRAETSAACSSGSAEEGGPLSVDGTDPLLVPSLDKERTLKPGLDVFVSPPLL</sequence>
<evidence type="ECO:0000313" key="2">
    <source>
        <dbReference type="EMBL" id="KAK7878448.1"/>
    </source>
</evidence>
<protein>
    <submittedName>
        <fullName evidence="2">Uncharacterized protein</fullName>
    </submittedName>
</protein>
<feature type="region of interest" description="Disordered" evidence="1">
    <location>
        <begin position="45"/>
        <end position="76"/>
    </location>
</feature>
<evidence type="ECO:0000313" key="3">
    <source>
        <dbReference type="Proteomes" id="UP001460270"/>
    </source>
</evidence>
<accession>A0AAW0MPN4</accession>
<comment type="caution">
    <text evidence="2">The sequence shown here is derived from an EMBL/GenBank/DDBJ whole genome shotgun (WGS) entry which is preliminary data.</text>
</comment>
<proteinExistence type="predicted"/>
<name>A0AAW0MPN4_9GOBI</name>
<dbReference type="Proteomes" id="UP001460270">
    <property type="component" value="Unassembled WGS sequence"/>
</dbReference>
<keyword evidence="3" id="KW-1185">Reference proteome</keyword>
<dbReference type="EMBL" id="JBBPFD010000501">
    <property type="protein sequence ID" value="KAK7878448.1"/>
    <property type="molecule type" value="Genomic_DNA"/>
</dbReference>
<organism evidence="2 3">
    <name type="scientific">Mugilogobius chulae</name>
    <name type="common">yellowstripe goby</name>
    <dbReference type="NCBI Taxonomy" id="88201"/>
    <lineage>
        <taxon>Eukaryota</taxon>
        <taxon>Metazoa</taxon>
        <taxon>Chordata</taxon>
        <taxon>Craniata</taxon>
        <taxon>Vertebrata</taxon>
        <taxon>Euteleostomi</taxon>
        <taxon>Actinopterygii</taxon>
        <taxon>Neopterygii</taxon>
        <taxon>Teleostei</taxon>
        <taxon>Neoteleostei</taxon>
        <taxon>Acanthomorphata</taxon>
        <taxon>Gobiaria</taxon>
        <taxon>Gobiiformes</taxon>
        <taxon>Gobioidei</taxon>
        <taxon>Gobiidae</taxon>
        <taxon>Gobionellinae</taxon>
        <taxon>Mugilogobius</taxon>
    </lineage>
</organism>